<dbReference type="Proteomes" id="UP000009296">
    <property type="component" value="Chromosome"/>
</dbReference>
<dbReference type="GeneID" id="10772494"/>
<dbReference type="HOGENOM" id="CLU_2353239_0_0_2"/>
<evidence type="ECO:0000313" key="1">
    <source>
        <dbReference type="EMBL" id="AEH06360.1"/>
    </source>
</evidence>
<dbReference type="AlphaFoldDB" id="F8AKM7"/>
<dbReference type="KEGG" id="mok:Metok_0371"/>
<gene>
    <name evidence="1" type="ordered locus">Metok_0371</name>
</gene>
<proteinExistence type="predicted"/>
<name>F8AKM7_METOI</name>
<keyword evidence="2" id="KW-1185">Reference proteome</keyword>
<sequence>MLLVPNTAIQIRDIISHTVRDDLRQKVKKKAEDFVNNFDVDSLSIDEGEFVNISFNITTRKGNHLCLRVLRSSDGYEFYLVSVKYKDVDYFAFEDNNF</sequence>
<dbReference type="EMBL" id="CP002792">
    <property type="protein sequence ID" value="AEH06360.1"/>
    <property type="molecule type" value="Genomic_DNA"/>
</dbReference>
<evidence type="ECO:0000313" key="2">
    <source>
        <dbReference type="Proteomes" id="UP000009296"/>
    </source>
</evidence>
<reference evidence="1" key="1">
    <citation type="submission" date="2011-05" db="EMBL/GenBank/DDBJ databases">
        <title>Complete sequence of chromosome of Methanothermococcus okinawensis IH1.</title>
        <authorList>
            <consortium name="US DOE Joint Genome Institute"/>
            <person name="Lucas S."/>
            <person name="Han J."/>
            <person name="Lapidus A."/>
            <person name="Cheng J.-F."/>
            <person name="Goodwin L."/>
            <person name="Pitluck S."/>
            <person name="Peters L."/>
            <person name="Mikhailova N."/>
            <person name="Held B."/>
            <person name="Han C."/>
            <person name="Tapia R."/>
            <person name="Land M."/>
            <person name="Hauser L."/>
            <person name="Kyrpides N."/>
            <person name="Ivanova N."/>
            <person name="Pagani I."/>
            <person name="Sieprawska-Lupa M."/>
            <person name="Takai K."/>
            <person name="Miyazaki J."/>
            <person name="Whitman W."/>
            <person name="Woyke T."/>
        </authorList>
    </citation>
    <scope>NUCLEOTIDE SEQUENCE</scope>
    <source>
        <strain evidence="1">IH1</strain>
    </source>
</reference>
<dbReference type="eggNOG" id="arCOG09539">
    <property type="taxonomic scope" value="Archaea"/>
</dbReference>
<accession>F8AKM7</accession>
<organism evidence="1 2">
    <name type="scientific">Methanothermococcus okinawensis (strain DSM 14208 / JCM 11175 / IH1)</name>
    <dbReference type="NCBI Taxonomy" id="647113"/>
    <lineage>
        <taxon>Archaea</taxon>
        <taxon>Methanobacteriati</taxon>
        <taxon>Methanobacteriota</taxon>
        <taxon>Methanomada group</taxon>
        <taxon>Methanococci</taxon>
        <taxon>Methanococcales</taxon>
        <taxon>Methanococcaceae</taxon>
        <taxon>Methanothermococcus</taxon>
    </lineage>
</organism>
<dbReference type="STRING" id="647113.Metok_0371"/>
<protein>
    <submittedName>
        <fullName evidence="1">Uncharacterized protein</fullName>
    </submittedName>
</protein>
<dbReference type="OrthoDB" id="383239at2157"/>
<dbReference type="RefSeq" id="WP_013866546.1">
    <property type="nucleotide sequence ID" value="NC_015636.1"/>
</dbReference>